<evidence type="ECO:0000313" key="3">
    <source>
        <dbReference type="EMBL" id="KAF0301761.1"/>
    </source>
</evidence>
<name>A0A6A4WIM8_AMPAM</name>
<organism evidence="3 4">
    <name type="scientific">Amphibalanus amphitrite</name>
    <name type="common">Striped barnacle</name>
    <name type="synonym">Balanus amphitrite</name>
    <dbReference type="NCBI Taxonomy" id="1232801"/>
    <lineage>
        <taxon>Eukaryota</taxon>
        <taxon>Metazoa</taxon>
        <taxon>Ecdysozoa</taxon>
        <taxon>Arthropoda</taxon>
        <taxon>Crustacea</taxon>
        <taxon>Multicrustacea</taxon>
        <taxon>Cirripedia</taxon>
        <taxon>Thoracica</taxon>
        <taxon>Thoracicalcarea</taxon>
        <taxon>Balanomorpha</taxon>
        <taxon>Balanoidea</taxon>
        <taxon>Balanidae</taxon>
        <taxon>Amphibalaninae</taxon>
        <taxon>Amphibalanus</taxon>
    </lineage>
</organism>
<evidence type="ECO:0000256" key="1">
    <source>
        <dbReference type="SAM" id="Coils"/>
    </source>
</evidence>
<accession>A0A6A4WIM8</accession>
<evidence type="ECO:0000256" key="2">
    <source>
        <dbReference type="SAM" id="MobiDB-lite"/>
    </source>
</evidence>
<feature type="region of interest" description="Disordered" evidence="2">
    <location>
        <begin position="1"/>
        <end position="38"/>
    </location>
</feature>
<gene>
    <name evidence="3" type="ORF">FJT64_003081</name>
</gene>
<keyword evidence="4" id="KW-1185">Reference proteome</keyword>
<evidence type="ECO:0000313" key="4">
    <source>
        <dbReference type="Proteomes" id="UP000440578"/>
    </source>
</evidence>
<dbReference type="EMBL" id="VIIS01001126">
    <property type="protein sequence ID" value="KAF0301761.1"/>
    <property type="molecule type" value="Genomic_DNA"/>
</dbReference>
<feature type="coiled-coil region" evidence="1">
    <location>
        <begin position="448"/>
        <end position="492"/>
    </location>
</feature>
<feature type="coiled-coil region" evidence="1">
    <location>
        <begin position="204"/>
        <end position="231"/>
    </location>
</feature>
<feature type="compositionally biased region" description="Polar residues" evidence="2">
    <location>
        <begin position="178"/>
        <end position="188"/>
    </location>
</feature>
<feature type="region of interest" description="Disordered" evidence="2">
    <location>
        <begin position="178"/>
        <end position="202"/>
    </location>
</feature>
<dbReference type="AlphaFoldDB" id="A0A6A4WIM8"/>
<feature type="region of interest" description="Disordered" evidence="2">
    <location>
        <begin position="315"/>
        <end position="350"/>
    </location>
</feature>
<reference evidence="3 4" key="1">
    <citation type="submission" date="2019-07" db="EMBL/GenBank/DDBJ databases">
        <title>Draft genome assembly of a fouling barnacle, Amphibalanus amphitrite (Darwin, 1854): The first reference genome for Thecostraca.</title>
        <authorList>
            <person name="Kim W."/>
        </authorList>
    </citation>
    <scope>NUCLEOTIDE SEQUENCE [LARGE SCALE GENOMIC DNA]</scope>
    <source>
        <strain evidence="3">SNU_AA5</strain>
        <tissue evidence="3">Soma without cirri and trophi</tissue>
    </source>
</reference>
<comment type="caution">
    <text evidence="3">The sequence shown here is derived from an EMBL/GenBank/DDBJ whole genome shotgun (WGS) entry which is preliminary data.</text>
</comment>
<dbReference type="Proteomes" id="UP000440578">
    <property type="component" value="Unassembled WGS sequence"/>
</dbReference>
<feature type="coiled-coil region" evidence="1">
    <location>
        <begin position="274"/>
        <end position="308"/>
    </location>
</feature>
<keyword evidence="1" id="KW-0175">Coiled coil</keyword>
<feature type="coiled-coil region" evidence="1">
    <location>
        <begin position="361"/>
        <end position="413"/>
    </location>
</feature>
<feature type="region of interest" description="Disordered" evidence="2">
    <location>
        <begin position="494"/>
        <end position="515"/>
    </location>
</feature>
<feature type="compositionally biased region" description="Basic and acidic residues" evidence="2">
    <location>
        <begin position="10"/>
        <end position="38"/>
    </location>
</feature>
<dbReference type="OrthoDB" id="2157184at2759"/>
<sequence>MAENSSLKLQLEELRSRPSPDLRGSLSERSRAKNLEHRVEEQNRLLDGFNAENARLYRELKQLKTERADLETVVDDLQCEQRLLRAQLQAAQRAAPAAAPAAGEQRHQEQQLRRRELELEHRWQEVQRAGNEVARLHELVAQRQAAPCARCSSTVTAGAPRQSERTARPPVATVSCQTVAPASPTRSPAVSPARPPTRSPEHVAAAATAELRSLRATLVQAEQRLDQEIQAASIREADLRRACDAKVRAAEGRLRRLQASSSPSRPDPELMAALRRLKAQLADKERALTQSRRQLEKSQRTVTGLQREREKLLVSVAAARSPAEPRSRRGSPSRSQRASPSRRASVASAAAEGRCVDETLLSELQTAIAAVEEENVHLKDQLGQMKVYMEEEVSRRDCQIAALRRENDELRAKLAVLPSPSPSAAVSEEDAVLSARKDSLMLEMGSHMEAQEHVIVHLRETIRRFQEQTRLIAGLEEENRALRGTIETLTWRTDSAGGRQLSPDAAQDSNRTWAS</sequence>
<proteinExistence type="predicted"/>
<protein>
    <submittedName>
        <fullName evidence="3">Uncharacterized protein</fullName>
    </submittedName>
</protein>